<feature type="transmembrane region" description="Helical" evidence="7">
    <location>
        <begin position="65"/>
        <end position="84"/>
    </location>
</feature>
<evidence type="ECO:0000256" key="7">
    <source>
        <dbReference type="SAM" id="Phobius"/>
    </source>
</evidence>
<proteinExistence type="predicted"/>
<keyword evidence="3 7" id="KW-0812">Transmembrane</keyword>
<dbReference type="GO" id="GO:0016787">
    <property type="term" value="F:hydrolase activity"/>
    <property type="evidence" value="ECO:0007669"/>
    <property type="project" value="UniProtKB-KW"/>
</dbReference>
<evidence type="ECO:0000259" key="8">
    <source>
        <dbReference type="SMART" id="SM00014"/>
    </source>
</evidence>
<dbReference type="Proteomes" id="UP000593892">
    <property type="component" value="Chromosome"/>
</dbReference>
<dbReference type="SMART" id="SM00014">
    <property type="entry name" value="acidPPc"/>
    <property type="match status" value="1"/>
</dbReference>
<sequence length="183" mass="20047">MSTLAHDFLSWVEATDHGLMRRVHRWRAPRWIRLWMVCATRGGDGWLWYALGLLLPIFGGAEGRWAVLEAALACWTGIGLFLYLKRATGRRRPCALEPHCWSTLLPPDQFSFPSGHTITAFAVILPIIGHFPEARFALQFCAVSIAVSRIVLGMHFLSDVIAGALIGTALGLGFHAAGLALGA</sequence>
<accession>A0A7S7SMY3</accession>
<dbReference type="KEGG" id="pfer:IRI77_10785"/>
<evidence type="ECO:0000256" key="3">
    <source>
        <dbReference type="ARBA" id="ARBA00022692"/>
    </source>
</evidence>
<evidence type="ECO:0000256" key="4">
    <source>
        <dbReference type="ARBA" id="ARBA00022801"/>
    </source>
</evidence>
<feature type="domain" description="Phosphatidic acid phosphatase type 2/haloperoxidase" evidence="8">
    <location>
        <begin position="67"/>
        <end position="175"/>
    </location>
</feature>
<gene>
    <name evidence="9" type="ORF">IRI77_10785</name>
</gene>
<dbReference type="PANTHER" id="PTHR14969:SF62">
    <property type="entry name" value="DECAPRENYLPHOSPHORYL-5-PHOSPHORIBOSE PHOSPHATASE RV3807C-RELATED"/>
    <property type="match status" value="1"/>
</dbReference>
<keyword evidence="10" id="KW-1185">Reference proteome</keyword>
<evidence type="ECO:0000256" key="6">
    <source>
        <dbReference type="ARBA" id="ARBA00023136"/>
    </source>
</evidence>
<organism evidence="9 10">
    <name type="scientific">Paludibaculum fermentans</name>
    <dbReference type="NCBI Taxonomy" id="1473598"/>
    <lineage>
        <taxon>Bacteria</taxon>
        <taxon>Pseudomonadati</taxon>
        <taxon>Acidobacteriota</taxon>
        <taxon>Terriglobia</taxon>
        <taxon>Bryobacterales</taxon>
        <taxon>Bryobacteraceae</taxon>
        <taxon>Paludibaculum</taxon>
    </lineage>
</organism>
<dbReference type="RefSeq" id="WP_194452077.1">
    <property type="nucleotide sequence ID" value="NZ_CP063849.1"/>
</dbReference>
<evidence type="ECO:0000313" key="10">
    <source>
        <dbReference type="Proteomes" id="UP000593892"/>
    </source>
</evidence>
<dbReference type="GO" id="GO:0005886">
    <property type="term" value="C:plasma membrane"/>
    <property type="evidence" value="ECO:0007669"/>
    <property type="project" value="UniProtKB-SubCell"/>
</dbReference>
<keyword evidence="4" id="KW-0378">Hydrolase</keyword>
<keyword evidence="2" id="KW-1003">Cell membrane</keyword>
<dbReference type="PANTHER" id="PTHR14969">
    <property type="entry name" value="SPHINGOSINE-1-PHOSPHATE PHOSPHOHYDROLASE"/>
    <property type="match status" value="1"/>
</dbReference>
<dbReference type="CDD" id="cd01610">
    <property type="entry name" value="PAP2_like"/>
    <property type="match status" value="1"/>
</dbReference>
<keyword evidence="6 7" id="KW-0472">Membrane</keyword>
<evidence type="ECO:0000256" key="5">
    <source>
        <dbReference type="ARBA" id="ARBA00022989"/>
    </source>
</evidence>
<dbReference type="SUPFAM" id="SSF48317">
    <property type="entry name" value="Acid phosphatase/Vanadium-dependent haloperoxidase"/>
    <property type="match status" value="1"/>
</dbReference>
<dbReference type="InterPro" id="IPR036938">
    <property type="entry name" value="PAP2/HPO_sf"/>
</dbReference>
<dbReference type="AlphaFoldDB" id="A0A7S7SMY3"/>
<keyword evidence="5 7" id="KW-1133">Transmembrane helix</keyword>
<feature type="transmembrane region" description="Helical" evidence="7">
    <location>
        <begin position="136"/>
        <end position="154"/>
    </location>
</feature>
<dbReference type="Gene3D" id="1.20.144.10">
    <property type="entry name" value="Phosphatidic acid phosphatase type 2/haloperoxidase"/>
    <property type="match status" value="1"/>
</dbReference>
<dbReference type="InterPro" id="IPR000326">
    <property type="entry name" value="PAP2/HPO"/>
</dbReference>
<name>A0A7S7SMY3_PALFE</name>
<protein>
    <submittedName>
        <fullName evidence="9">Phosphatase PAP2 family protein</fullName>
    </submittedName>
</protein>
<feature type="transmembrane region" description="Helical" evidence="7">
    <location>
        <begin position="160"/>
        <end position="181"/>
    </location>
</feature>
<evidence type="ECO:0000256" key="2">
    <source>
        <dbReference type="ARBA" id="ARBA00022475"/>
    </source>
</evidence>
<dbReference type="Pfam" id="PF01569">
    <property type="entry name" value="PAP2"/>
    <property type="match status" value="1"/>
</dbReference>
<dbReference type="EMBL" id="CP063849">
    <property type="protein sequence ID" value="QOY90413.1"/>
    <property type="molecule type" value="Genomic_DNA"/>
</dbReference>
<evidence type="ECO:0000256" key="1">
    <source>
        <dbReference type="ARBA" id="ARBA00004651"/>
    </source>
</evidence>
<feature type="transmembrane region" description="Helical" evidence="7">
    <location>
        <begin position="34"/>
        <end position="59"/>
    </location>
</feature>
<evidence type="ECO:0000313" key="9">
    <source>
        <dbReference type="EMBL" id="QOY90413.1"/>
    </source>
</evidence>
<comment type="subcellular location">
    <subcellularLocation>
        <location evidence="1">Cell membrane</location>
        <topology evidence="1">Multi-pass membrane protein</topology>
    </subcellularLocation>
</comment>
<reference evidence="9 10" key="1">
    <citation type="submission" date="2020-10" db="EMBL/GenBank/DDBJ databases">
        <title>Complete genome sequence of Paludibaculum fermentans P105T, a facultatively anaerobic acidobacterium capable of dissimilatory Fe(III) reduction.</title>
        <authorList>
            <person name="Dedysh S.N."/>
            <person name="Beletsky A.V."/>
            <person name="Kulichevskaya I.S."/>
            <person name="Mardanov A.V."/>
            <person name="Ravin N.V."/>
        </authorList>
    </citation>
    <scope>NUCLEOTIDE SEQUENCE [LARGE SCALE GENOMIC DNA]</scope>
    <source>
        <strain evidence="9 10">P105</strain>
    </source>
</reference>